<evidence type="ECO:0000313" key="3">
    <source>
        <dbReference type="Proteomes" id="UP000006039"/>
    </source>
</evidence>
<gene>
    <name evidence="2" type="primary">20352594</name>
    <name evidence="1" type="ORF">GGTG_12136</name>
</gene>
<keyword evidence="3" id="KW-1185">Reference proteome</keyword>
<dbReference type="AlphaFoldDB" id="J3PF57"/>
<reference evidence="2" key="5">
    <citation type="submission" date="2018-04" db="UniProtKB">
        <authorList>
            <consortium name="EnsemblFungi"/>
        </authorList>
    </citation>
    <scope>IDENTIFICATION</scope>
    <source>
        <strain evidence="2">R3-111a-1</strain>
    </source>
</reference>
<name>J3PF57_GAET3</name>
<dbReference type="GeneID" id="20352594"/>
<proteinExistence type="predicted"/>
<dbReference type="EnsemblFungi" id="EJT69959">
    <property type="protein sequence ID" value="EJT69959"/>
    <property type="gene ID" value="GGTG_12136"/>
</dbReference>
<reference evidence="2" key="4">
    <citation type="journal article" date="2015" name="G3 (Bethesda)">
        <title>Genome sequences of three phytopathogenic species of the Magnaporthaceae family of fungi.</title>
        <authorList>
            <person name="Okagaki L.H."/>
            <person name="Nunes C.C."/>
            <person name="Sailsbery J."/>
            <person name="Clay B."/>
            <person name="Brown D."/>
            <person name="John T."/>
            <person name="Oh Y."/>
            <person name="Young N."/>
            <person name="Fitzgerald M."/>
            <person name="Haas B.J."/>
            <person name="Zeng Q."/>
            <person name="Young S."/>
            <person name="Adiconis X."/>
            <person name="Fan L."/>
            <person name="Levin J.Z."/>
            <person name="Mitchell T.K."/>
            <person name="Okubara P.A."/>
            <person name="Farman M.L."/>
            <person name="Kohn L.M."/>
            <person name="Birren B."/>
            <person name="Ma L.-J."/>
            <person name="Dean R.A."/>
        </authorList>
    </citation>
    <scope>NUCLEOTIDE SEQUENCE</scope>
    <source>
        <strain evidence="2">R3-111a-1</strain>
    </source>
</reference>
<dbReference type="RefSeq" id="XP_009228293.1">
    <property type="nucleotide sequence ID" value="XM_009230029.1"/>
</dbReference>
<dbReference type="Proteomes" id="UP000006039">
    <property type="component" value="Unassembled WGS sequence"/>
</dbReference>
<reference evidence="3" key="1">
    <citation type="submission" date="2010-07" db="EMBL/GenBank/DDBJ databases">
        <title>The genome sequence of Gaeumannomyces graminis var. tritici strain R3-111a-1.</title>
        <authorList>
            <consortium name="The Broad Institute Genome Sequencing Platform"/>
            <person name="Ma L.-J."/>
            <person name="Dead R."/>
            <person name="Young S."/>
            <person name="Zeng Q."/>
            <person name="Koehrsen M."/>
            <person name="Alvarado L."/>
            <person name="Berlin A."/>
            <person name="Chapman S.B."/>
            <person name="Chen Z."/>
            <person name="Freedman E."/>
            <person name="Gellesch M."/>
            <person name="Goldberg J."/>
            <person name="Griggs A."/>
            <person name="Gujja S."/>
            <person name="Heilman E.R."/>
            <person name="Heiman D."/>
            <person name="Hepburn T."/>
            <person name="Howarth C."/>
            <person name="Jen D."/>
            <person name="Larson L."/>
            <person name="Mehta T."/>
            <person name="Neiman D."/>
            <person name="Pearson M."/>
            <person name="Roberts A."/>
            <person name="Saif S."/>
            <person name="Shea T."/>
            <person name="Shenoy N."/>
            <person name="Sisk P."/>
            <person name="Stolte C."/>
            <person name="Sykes S."/>
            <person name="Walk T."/>
            <person name="White J."/>
            <person name="Yandava C."/>
            <person name="Haas B."/>
            <person name="Nusbaum C."/>
            <person name="Birren B."/>
        </authorList>
    </citation>
    <scope>NUCLEOTIDE SEQUENCE [LARGE SCALE GENOMIC DNA]</scope>
    <source>
        <strain evidence="3">R3-111a-1</strain>
    </source>
</reference>
<sequence length="94" mass="10014">MFALSRGASNPGRTVLARLDVSNYLQDAIKSGLVRATTDKEKLPSLEEPYAVLAVILLVLLSGREGSVRATQDHVCAPEAASVFSHSDSGHTHI</sequence>
<evidence type="ECO:0000313" key="2">
    <source>
        <dbReference type="EnsemblFungi" id="EJT69959"/>
    </source>
</evidence>
<reference evidence="1" key="3">
    <citation type="submission" date="2010-09" db="EMBL/GenBank/DDBJ databases">
        <title>Annotation of Gaeumannomyces graminis var. tritici R3-111a-1.</title>
        <authorList>
            <consortium name="The Broad Institute Genome Sequencing Platform"/>
            <person name="Ma L.-J."/>
            <person name="Dead R."/>
            <person name="Young S.K."/>
            <person name="Zeng Q."/>
            <person name="Gargeya S."/>
            <person name="Fitzgerald M."/>
            <person name="Haas B."/>
            <person name="Abouelleil A."/>
            <person name="Alvarado L."/>
            <person name="Arachchi H.M."/>
            <person name="Berlin A."/>
            <person name="Brown A."/>
            <person name="Chapman S.B."/>
            <person name="Chen Z."/>
            <person name="Dunbar C."/>
            <person name="Freedman E."/>
            <person name="Gearin G."/>
            <person name="Gellesch M."/>
            <person name="Goldberg J."/>
            <person name="Griggs A."/>
            <person name="Gujja S."/>
            <person name="Heiman D."/>
            <person name="Howarth C."/>
            <person name="Larson L."/>
            <person name="Lui A."/>
            <person name="MacDonald P.J.P."/>
            <person name="Mehta T."/>
            <person name="Montmayeur A."/>
            <person name="Murphy C."/>
            <person name="Neiman D."/>
            <person name="Pearson M."/>
            <person name="Priest M."/>
            <person name="Roberts A."/>
            <person name="Saif S."/>
            <person name="Shea T."/>
            <person name="Shenoy N."/>
            <person name="Sisk P."/>
            <person name="Stolte C."/>
            <person name="Sykes S."/>
            <person name="Yandava C."/>
            <person name="Wortman J."/>
            <person name="Nusbaum C."/>
            <person name="Birren B."/>
        </authorList>
    </citation>
    <scope>NUCLEOTIDE SEQUENCE</scope>
    <source>
        <strain evidence="1">R3-111a-1</strain>
    </source>
</reference>
<organism evidence="1">
    <name type="scientific">Gaeumannomyces tritici (strain R3-111a-1)</name>
    <name type="common">Wheat and barley take-all root rot fungus</name>
    <name type="synonym">Gaeumannomyces graminis var. tritici</name>
    <dbReference type="NCBI Taxonomy" id="644352"/>
    <lineage>
        <taxon>Eukaryota</taxon>
        <taxon>Fungi</taxon>
        <taxon>Dikarya</taxon>
        <taxon>Ascomycota</taxon>
        <taxon>Pezizomycotina</taxon>
        <taxon>Sordariomycetes</taxon>
        <taxon>Sordariomycetidae</taxon>
        <taxon>Magnaporthales</taxon>
        <taxon>Magnaporthaceae</taxon>
        <taxon>Gaeumannomyces</taxon>
    </lineage>
</organism>
<evidence type="ECO:0000313" key="1">
    <source>
        <dbReference type="EMBL" id="EJT69959.1"/>
    </source>
</evidence>
<dbReference type="VEuPathDB" id="FungiDB:GGTG_12136"/>
<accession>J3PF57</accession>
<dbReference type="HOGENOM" id="CLU_2386298_0_0_1"/>
<protein>
    <submittedName>
        <fullName evidence="1 2">Uncharacterized protein</fullName>
    </submittedName>
</protein>
<reference evidence="1" key="2">
    <citation type="submission" date="2010-07" db="EMBL/GenBank/DDBJ databases">
        <authorList>
            <consortium name="The Broad Institute Genome Sequencing Platform"/>
            <consortium name="Broad Institute Genome Sequencing Center for Infectious Disease"/>
            <person name="Ma L.-J."/>
            <person name="Dead R."/>
            <person name="Young S."/>
            <person name="Zeng Q."/>
            <person name="Koehrsen M."/>
            <person name="Alvarado L."/>
            <person name="Berlin A."/>
            <person name="Chapman S.B."/>
            <person name="Chen Z."/>
            <person name="Freedman E."/>
            <person name="Gellesch M."/>
            <person name="Goldberg J."/>
            <person name="Griggs A."/>
            <person name="Gujja S."/>
            <person name="Heilman E.R."/>
            <person name="Heiman D."/>
            <person name="Hepburn T."/>
            <person name="Howarth C."/>
            <person name="Jen D."/>
            <person name="Larson L."/>
            <person name="Mehta T."/>
            <person name="Neiman D."/>
            <person name="Pearson M."/>
            <person name="Roberts A."/>
            <person name="Saif S."/>
            <person name="Shea T."/>
            <person name="Shenoy N."/>
            <person name="Sisk P."/>
            <person name="Stolte C."/>
            <person name="Sykes S."/>
            <person name="Walk T."/>
            <person name="White J."/>
            <person name="Yandava C."/>
            <person name="Haas B."/>
            <person name="Nusbaum C."/>
            <person name="Birren B."/>
        </authorList>
    </citation>
    <scope>NUCLEOTIDE SEQUENCE</scope>
    <source>
        <strain evidence="1">R3-111a-1</strain>
    </source>
</reference>
<dbReference type="EMBL" id="GL385402">
    <property type="protein sequence ID" value="EJT69959.1"/>
    <property type="molecule type" value="Genomic_DNA"/>
</dbReference>